<sequence>MAERESITCHCILPVARRTSWTEKNPGRRFNSCLANSMSMKRSGGAAVFLDGLMRDKLNGRSYL</sequence>
<evidence type="ECO:0000313" key="1">
    <source>
        <dbReference type="EMBL" id="KMS95134.1"/>
    </source>
</evidence>
<gene>
    <name evidence="1" type="ORF">BVRB_012010</name>
</gene>
<dbReference type="OrthoDB" id="2822301at2759"/>
<dbReference type="AlphaFoldDB" id="A0A0J8B242"/>
<organism evidence="1 2">
    <name type="scientific">Beta vulgaris subsp. vulgaris</name>
    <name type="common">Beet</name>
    <dbReference type="NCBI Taxonomy" id="3555"/>
    <lineage>
        <taxon>Eukaryota</taxon>
        <taxon>Viridiplantae</taxon>
        <taxon>Streptophyta</taxon>
        <taxon>Embryophyta</taxon>
        <taxon>Tracheophyta</taxon>
        <taxon>Spermatophyta</taxon>
        <taxon>Magnoliopsida</taxon>
        <taxon>eudicotyledons</taxon>
        <taxon>Gunneridae</taxon>
        <taxon>Pentapetalae</taxon>
        <taxon>Caryophyllales</taxon>
        <taxon>Chenopodiaceae</taxon>
        <taxon>Betoideae</taxon>
        <taxon>Beta</taxon>
    </lineage>
</organism>
<evidence type="ECO:0000313" key="2">
    <source>
        <dbReference type="Proteomes" id="UP000035740"/>
    </source>
</evidence>
<dbReference type="EMBL" id="KQ090537">
    <property type="protein sequence ID" value="KMS95134.1"/>
    <property type="molecule type" value="Genomic_DNA"/>
</dbReference>
<name>A0A0J8B242_BETVV</name>
<dbReference type="Gramene" id="KMS95134">
    <property type="protein sequence ID" value="KMS95134"/>
    <property type="gene ID" value="BVRB_012010"/>
</dbReference>
<reference evidence="1 2" key="1">
    <citation type="journal article" date="2014" name="Nature">
        <title>The genome of the recently domesticated crop plant sugar beet (Beta vulgaris).</title>
        <authorList>
            <person name="Dohm J.C."/>
            <person name="Minoche A.E."/>
            <person name="Holtgrawe D."/>
            <person name="Capella-Gutierrez S."/>
            <person name="Zakrzewski F."/>
            <person name="Tafer H."/>
            <person name="Rupp O."/>
            <person name="Sorensen T.R."/>
            <person name="Stracke R."/>
            <person name="Reinhardt R."/>
            <person name="Goesmann A."/>
            <person name="Kraft T."/>
            <person name="Schulz B."/>
            <person name="Stadler P.F."/>
            <person name="Schmidt T."/>
            <person name="Gabaldon T."/>
            <person name="Lehrach H."/>
            <person name="Weisshaar B."/>
            <person name="Himmelbauer H."/>
        </authorList>
    </citation>
    <scope>NUCLEOTIDE SEQUENCE [LARGE SCALE GENOMIC DNA]</scope>
    <source>
        <tissue evidence="1">Taproot</tissue>
    </source>
</reference>
<proteinExistence type="predicted"/>
<dbReference type="Proteomes" id="UP000035740">
    <property type="component" value="Unassembled WGS sequence"/>
</dbReference>
<protein>
    <submittedName>
        <fullName evidence="1">Uncharacterized protein</fullName>
    </submittedName>
</protein>
<accession>A0A0J8B242</accession>
<keyword evidence="2" id="KW-1185">Reference proteome</keyword>